<evidence type="ECO:0000256" key="1">
    <source>
        <dbReference type="SAM" id="MobiDB-lite"/>
    </source>
</evidence>
<feature type="compositionally biased region" description="Basic and acidic residues" evidence="1">
    <location>
        <begin position="130"/>
        <end position="139"/>
    </location>
</feature>
<feature type="compositionally biased region" description="Basic and acidic residues" evidence="1">
    <location>
        <begin position="65"/>
        <end position="83"/>
    </location>
</feature>
<keyword evidence="3" id="KW-1185">Reference proteome</keyword>
<sequence>MKDSDLTDAEERDLLVALIRVNKIDLKTLKWDKIPGCLQDEGHPNRSLDEYKRRINQIFRRNDKALKLEDGSDADKNPDDHHKITTASESKAVIKDSGSTAKAALRPFSHPQASKAPSTLKSGLVSTPRKNTDASRKNADAPPNIESAARSIPEGNYTARRTPSKGTKDAVPPNKKPAARSIPEGNYTARRTAPKGPRDAVQTASQASIAPDVTKKSSPASKAPQSPTRRSRSPKSEALTPERSAKKPRRALSTPRKPATPIGGPRDDSSQKRNKPTPSPLLRKTPSGHYKGVMDLSPHSPLTGHGSFSKRDPNTPTRPRKETMSREDAEKARMTLPSSRPVLATAPNKTSVNEFIPANSNDVDGFVKPGQRSNRYVSPKKEKGPGPSGAATE</sequence>
<proteinExistence type="predicted"/>
<evidence type="ECO:0000313" key="2">
    <source>
        <dbReference type="EMBL" id="CAJ2512144.1"/>
    </source>
</evidence>
<organism evidence="2 3">
    <name type="scientific">Anthostomella pinea</name>
    <dbReference type="NCBI Taxonomy" id="933095"/>
    <lineage>
        <taxon>Eukaryota</taxon>
        <taxon>Fungi</taxon>
        <taxon>Dikarya</taxon>
        <taxon>Ascomycota</taxon>
        <taxon>Pezizomycotina</taxon>
        <taxon>Sordariomycetes</taxon>
        <taxon>Xylariomycetidae</taxon>
        <taxon>Xylariales</taxon>
        <taxon>Xylariaceae</taxon>
        <taxon>Anthostomella</taxon>
    </lineage>
</organism>
<evidence type="ECO:0000313" key="3">
    <source>
        <dbReference type="Proteomes" id="UP001295740"/>
    </source>
</evidence>
<dbReference type="EMBL" id="CAUWAG010000019">
    <property type="protein sequence ID" value="CAJ2512144.1"/>
    <property type="molecule type" value="Genomic_DNA"/>
</dbReference>
<feature type="compositionally biased region" description="Low complexity" evidence="1">
    <location>
        <begin position="216"/>
        <end position="227"/>
    </location>
</feature>
<dbReference type="AlphaFoldDB" id="A0AAI8VW32"/>
<feature type="compositionally biased region" description="Polar residues" evidence="1">
    <location>
        <begin position="111"/>
        <end position="129"/>
    </location>
</feature>
<name>A0AAI8VW32_9PEZI</name>
<reference evidence="2" key="1">
    <citation type="submission" date="2023-10" db="EMBL/GenBank/DDBJ databases">
        <authorList>
            <person name="Hackl T."/>
        </authorList>
    </citation>
    <scope>NUCLEOTIDE SEQUENCE</scope>
</reference>
<feature type="region of interest" description="Disordered" evidence="1">
    <location>
        <begin position="65"/>
        <end position="393"/>
    </location>
</feature>
<protein>
    <submittedName>
        <fullName evidence="2">Uu.00g051590.m01.CDS01</fullName>
    </submittedName>
</protein>
<dbReference type="Proteomes" id="UP001295740">
    <property type="component" value="Unassembled WGS sequence"/>
</dbReference>
<feature type="compositionally biased region" description="Polar residues" evidence="1">
    <location>
        <begin position="347"/>
        <end position="362"/>
    </location>
</feature>
<comment type="caution">
    <text evidence="2">The sequence shown here is derived from an EMBL/GenBank/DDBJ whole genome shotgun (WGS) entry which is preliminary data.</text>
</comment>
<accession>A0AAI8VW32</accession>
<gene>
    <name evidence="2" type="ORF">KHLLAP_LOCUS12612</name>
</gene>
<feature type="compositionally biased region" description="Basic and acidic residues" evidence="1">
    <location>
        <begin position="309"/>
        <end position="333"/>
    </location>
</feature>